<sequence length="1541" mass="171486">MEENNLVTMDTETPKEKKPRVLKRIKKKKLDLNASSSTKKKKTFSYGRSNISLSTSIQKQSLRANNKALAFNLERSREALRFANDSNLELQRSNQELHMKLTTLERVAGLKDGDIENEVNARLKKHMSELKTKMVGMRRLFYDAFACMDDVMDMCNLLSRHSSGGHRDASLGSSLSETSMSHGTFEGHCRSLFSQIPKMVFSSMLPSKDDLPSESGPSPLSAISHDMSMIAETSVLLDDITPPSDLMEHITDIQESDNESEEPHKTKSLSDSSGDSCVKMAPQRVLKKKSRESPPVNTSKPPSASASAEQVDVQAGSPAVRSKKLDRRGTFVINTSKMSDNMPSKSMFSKEHASDMENEESKPAAKNSQTGKDPSDKGSAAGSDSSSKLNMLSQPSKKPKSPVVSSKTRSRSKGRLDKPGLTVTECADSADVQDRRKTFVVPAVEQVRESCKPGTSKSAECLSVESVGETADDRRKTYLLPPALSNSASNLSLSPVLVGNPEDVTQCFSLDMEMTEVIDNTQLIQLANSEQNQSTEIEATKSSRSESEKEIPKTSKQGSESITLLPNSSDSSDSETLSKPASVEFRIPRPGKIIFSASRKEMDGSRKPVPSKLPLKARTKSKIKLSRSKGRKDTVPESPKELKSIFDFHDRTPKAKEVTTAKTTGSVYDLSMNESLRDNVNKPSLSQFRESCGKEQKEKTSAGSKPADIKLLSDNPVYYEPLKECSPEPPVQKRSRSKSRTRKGDADNEIESRSSRARSRSRRQEAEEKAETDEIVVNDLESRGRSRSKRRQEGEEKAETDEIAVNDLESRGRSRSRRRQDTKEVASPVPANPKESSSSGIEEEAENFKSRGRSRSRRRKDNVESESEVVTERSRSRNRKKDVDNDGKKGSEIDEMNSRTRSRSRRRKEQVEEDVISPKDDLDSDCDGTNSRSRSIKRKRDTNEDTNLLSEKNGLKSRTRSRSRHHKDISEKDIPLEDVDSNSNIYESRSTSGSRQIKDANVKTSESKFEKENEGHTSTARSSDRESPTKEDIVSRKSRGRERSKSRGRVIQDKEDLDIVTRKSRGRSKSQRRKDTVDSQSETDVSSSQTKSKGIDCINVEETPDKELRKMKTADADLIEEERKGAFKRSRSRARSRTKKKEESTGEEGVASKHGTQSKTNASEEQEQPEVVVLHSDEEQINDLPKKKSRSPTAEVDQVPASSDEDKASVSAQKNIANKNLLKSGVKENKDDDVEIDESVIIVSSSPPPPKEKVKAKKKLSLHKKSSSNSSDSLDTNEQSNTTKTKEDAKSVEEKDNSSEKKRRIDASDGDEIPRLAEGLFVTKRGRSLKLSKQTMDTFEDQDLFFDFENLSNNYNVETNKIKLPKTPSTPTVEGSKATPKDKTVSSKLKKLKSAKKSTSKRRRSNCSSVSEAEQQTPGNSNSVNETISSTDKENDRPALGFSEQMQNIRKKLVSLDKQQSKTSIGSQPSAGLSNFDFSKLDMGCSNEPENKRQRRGTAQVSYKEMSLTSKLRREDIEGPKRSKGSMSNTSTPVAKKTYAT</sequence>
<evidence type="ECO:0000313" key="2">
    <source>
        <dbReference type="EMBL" id="OWF35958.1"/>
    </source>
</evidence>
<feature type="compositionally biased region" description="Basic residues" evidence="1">
    <location>
        <begin position="1254"/>
        <end position="1266"/>
    </location>
</feature>
<feature type="compositionally biased region" description="Basic and acidic residues" evidence="1">
    <location>
        <begin position="631"/>
        <end position="642"/>
    </location>
</feature>
<reference evidence="2 3" key="1">
    <citation type="journal article" date="2017" name="Nat. Ecol. Evol.">
        <title>Scallop genome provides insights into evolution of bilaterian karyotype and development.</title>
        <authorList>
            <person name="Wang S."/>
            <person name="Zhang J."/>
            <person name="Jiao W."/>
            <person name="Li J."/>
            <person name="Xun X."/>
            <person name="Sun Y."/>
            <person name="Guo X."/>
            <person name="Huan P."/>
            <person name="Dong B."/>
            <person name="Zhang L."/>
            <person name="Hu X."/>
            <person name="Sun X."/>
            <person name="Wang J."/>
            <person name="Zhao C."/>
            <person name="Wang Y."/>
            <person name="Wang D."/>
            <person name="Huang X."/>
            <person name="Wang R."/>
            <person name="Lv J."/>
            <person name="Li Y."/>
            <person name="Zhang Z."/>
            <person name="Liu B."/>
            <person name="Lu W."/>
            <person name="Hui Y."/>
            <person name="Liang J."/>
            <person name="Zhou Z."/>
            <person name="Hou R."/>
            <person name="Li X."/>
            <person name="Liu Y."/>
            <person name="Li H."/>
            <person name="Ning X."/>
            <person name="Lin Y."/>
            <person name="Zhao L."/>
            <person name="Xing Q."/>
            <person name="Dou J."/>
            <person name="Li Y."/>
            <person name="Mao J."/>
            <person name="Guo H."/>
            <person name="Dou H."/>
            <person name="Li T."/>
            <person name="Mu C."/>
            <person name="Jiang W."/>
            <person name="Fu Q."/>
            <person name="Fu X."/>
            <person name="Miao Y."/>
            <person name="Liu J."/>
            <person name="Yu Q."/>
            <person name="Li R."/>
            <person name="Liao H."/>
            <person name="Li X."/>
            <person name="Kong Y."/>
            <person name="Jiang Z."/>
            <person name="Chourrout D."/>
            <person name="Li R."/>
            <person name="Bao Z."/>
        </authorList>
    </citation>
    <scope>NUCLEOTIDE SEQUENCE [LARGE SCALE GENOMIC DNA]</scope>
    <source>
        <strain evidence="2 3">PY_sf001</strain>
    </source>
</reference>
<feature type="region of interest" description="Disordered" evidence="1">
    <location>
        <begin position="672"/>
        <end position="1315"/>
    </location>
</feature>
<feature type="compositionally biased region" description="Basic residues" evidence="1">
    <location>
        <begin position="955"/>
        <end position="967"/>
    </location>
</feature>
<protein>
    <recommendedName>
        <fullName evidence="4">Shugoshin C-terminal domain-containing protein</fullName>
    </recommendedName>
</protein>
<feature type="compositionally biased region" description="Basic and acidic residues" evidence="1">
    <location>
        <begin position="1284"/>
        <end position="1315"/>
    </location>
</feature>
<name>A0A210PHI2_MIZYE</name>
<feature type="compositionally biased region" description="Basic residues" evidence="1">
    <location>
        <begin position="1388"/>
        <end position="1405"/>
    </location>
</feature>
<feature type="compositionally biased region" description="Polar residues" evidence="1">
    <location>
        <begin position="981"/>
        <end position="995"/>
    </location>
</feature>
<feature type="compositionally biased region" description="Low complexity" evidence="1">
    <location>
        <begin position="377"/>
        <end position="388"/>
    </location>
</feature>
<feature type="compositionally biased region" description="Basic and acidic residues" evidence="1">
    <location>
        <begin position="1022"/>
        <end position="1061"/>
    </location>
</feature>
<feature type="compositionally biased region" description="Basic and acidic residues" evidence="1">
    <location>
        <begin position="996"/>
        <end position="1015"/>
    </location>
</feature>
<feature type="compositionally biased region" description="Basic residues" evidence="1">
    <location>
        <begin position="1126"/>
        <end position="1139"/>
    </location>
</feature>
<feature type="compositionally biased region" description="Basic and acidic residues" evidence="1">
    <location>
        <begin position="538"/>
        <end position="553"/>
    </location>
</feature>
<evidence type="ECO:0000256" key="1">
    <source>
        <dbReference type="SAM" id="MobiDB-lite"/>
    </source>
</evidence>
<feature type="compositionally biased region" description="Polar residues" evidence="1">
    <location>
        <begin position="1078"/>
        <end position="1092"/>
    </location>
</feature>
<gene>
    <name evidence="2" type="ORF">KP79_PYT23570</name>
</gene>
<feature type="compositionally biased region" description="Basic and acidic residues" evidence="1">
    <location>
        <begin position="348"/>
        <end position="363"/>
    </location>
</feature>
<feature type="compositionally biased region" description="Basic residues" evidence="1">
    <location>
        <begin position="1062"/>
        <end position="1072"/>
    </location>
</feature>
<feature type="region of interest" description="Disordered" evidence="1">
    <location>
        <begin position="528"/>
        <end position="642"/>
    </location>
</feature>
<feature type="compositionally biased region" description="Polar residues" evidence="1">
    <location>
        <begin position="332"/>
        <end position="347"/>
    </location>
</feature>
<feature type="compositionally biased region" description="Basic and acidic residues" evidence="1">
    <location>
        <begin position="742"/>
        <end position="754"/>
    </location>
</feature>
<accession>A0A210PHI2</accession>
<feature type="compositionally biased region" description="Polar residues" evidence="1">
    <location>
        <begin position="1410"/>
        <end position="1430"/>
    </location>
</feature>
<feature type="compositionally biased region" description="Basic residues" evidence="1">
    <location>
        <begin position="850"/>
        <end position="860"/>
    </location>
</feature>
<feature type="compositionally biased region" description="Polar residues" evidence="1">
    <location>
        <begin position="1457"/>
        <end position="1477"/>
    </location>
</feature>
<feature type="compositionally biased region" description="Basic and acidic residues" evidence="1">
    <location>
        <begin position="870"/>
        <end position="898"/>
    </location>
</feature>
<organism evidence="2 3">
    <name type="scientific">Mizuhopecten yessoensis</name>
    <name type="common">Japanese scallop</name>
    <name type="synonym">Patinopecten yessoensis</name>
    <dbReference type="NCBI Taxonomy" id="6573"/>
    <lineage>
        <taxon>Eukaryota</taxon>
        <taxon>Metazoa</taxon>
        <taxon>Spiralia</taxon>
        <taxon>Lophotrochozoa</taxon>
        <taxon>Mollusca</taxon>
        <taxon>Bivalvia</taxon>
        <taxon>Autobranchia</taxon>
        <taxon>Pteriomorphia</taxon>
        <taxon>Pectinida</taxon>
        <taxon>Pectinoidea</taxon>
        <taxon>Pectinidae</taxon>
        <taxon>Mizuhopecten</taxon>
    </lineage>
</organism>
<evidence type="ECO:0000313" key="3">
    <source>
        <dbReference type="Proteomes" id="UP000242188"/>
    </source>
</evidence>
<feature type="region of interest" description="Disordered" evidence="1">
    <location>
        <begin position="254"/>
        <end position="428"/>
    </location>
</feature>
<feature type="compositionally biased region" description="Polar residues" evidence="1">
    <location>
        <begin position="1154"/>
        <end position="1163"/>
    </location>
</feature>
<comment type="caution">
    <text evidence="2">The sequence shown here is derived from an EMBL/GenBank/DDBJ whole genome shotgun (WGS) entry which is preliminary data.</text>
</comment>
<dbReference type="EMBL" id="NEDP02076693">
    <property type="protein sequence ID" value="OWF35958.1"/>
    <property type="molecule type" value="Genomic_DNA"/>
</dbReference>
<feature type="compositionally biased region" description="Basic and acidic residues" evidence="1">
    <location>
        <begin position="1103"/>
        <end position="1125"/>
    </location>
</feature>
<feature type="compositionally biased region" description="Polar residues" evidence="1">
    <location>
        <begin position="554"/>
        <end position="567"/>
    </location>
</feature>
<feature type="region of interest" description="Disordered" evidence="1">
    <location>
        <begin position="1356"/>
        <end position="1541"/>
    </location>
</feature>
<feature type="compositionally biased region" description="Basic and acidic residues" evidence="1">
    <location>
        <begin position="691"/>
        <end position="700"/>
    </location>
</feature>
<dbReference type="Proteomes" id="UP000242188">
    <property type="component" value="Unassembled WGS sequence"/>
</dbReference>
<keyword evidence="3" id="KW-1185">Reference proteome</keyword>
<feature type="compositionally biased region" description="Polar residues" evidence="1">
    <location>
        <begin position="528"/>
        <end position="537"/>
    </location>
</feature>
<feature type="compositionally biased region" description="Basic residues" evidence="1">
    <location>
        <begin position="615"/>
        <end position="630"/>
    </location>
</feature>
<feature type="compositionally biased region" description="Basic and acidic residues" evidence="1">
    <location>
        <begin position="1512"/>
        <end position="1521"/>
    </location>
</feature>
<proteinExistence type="predicted"/>
<evidence type="ECO:0008006" key="4">
    <source>
        <dbReference type="Google" id="ProtNLM"/>
    </source>
</evidence>
<dbReference type="OrthoDB" id="6119299at2759"/>
<feature type="compositionally biased region" description="Polar residues" evidence="1">
    <location>
        <begin position="295"/>
        <end position="308"/>
    </location>
</feature>